<keyword evidence="1" id="KW-0472">Membrane</keyword>
<feature type="transmembrane region" description="Helical" evidence="1">
    <location>
        <begin position="324"/>
        <end position="345"/>
    </location>
</feature>
<gene>
    <name evidence="2" type="ORF">GNLVRS02_ARAD1C37158g</name>
</gene>
<sequence>MIDSVRDWVTFTSPTLISSSQLWEHYNTDSIRLKQSWWDMVKVCAKNKSILYLRLVFPELTTAANEQRIQSHIEKFLHLFKNLGPISGVEIDLTAGLFSSIFLNGAFPLKAQEAFLTSLISAVSESVDSICLRLSCFQHSHLIAHCNIMYSSRVTMIHLVDFRRQFLFHTPLLRVLAFFDGADPRIDAHSMQTDDPVDTDEVILYRKAGLISLLGAKFGPNVAPSDNSPPSRSPAPTILSMSVPMTPTVEMSSALPSRRQLEQPEFSSSKLLAMGYLVTLASWTLLIIGVGFMYGLWSRVTGTYEPHTTNNHLFEDITGYPIRNYHVCLLILTGVVLWVWCIISWMGMKFFRHAKGAYSTF</sequence>
<name>A0A060T9D0_BLAAD</name>
<keyword evidence="1" id="KW-0812">Transmembrane</keyword>
<accession>A0A060T9D0</accession>
<feature type="transmembrane region" description="Helical" evidence="1">
    <location>
        <begin position="271"/>
        <end position="297"/>
    </location>
</feature>
<reference evidence="2" key="2">
    <citation type="submission" date="2014-06" db="EMBL/GenBank/DDBJ databases">
        <title>The complete genome of Blastobotrys (Arxula) adeninivorans LS3 - a yeast of biotechnological interest.</title>
        <authorList>
            <person name="Kunze G."/>
            <person name="Gaillardin C."/>
            <person name="Czernicka M."/>
            <person name="Durrens P."/>
            <person name="Martin T."/>
            <person name="Boer E."/>
            <person name="Gabaldon T."/>
            <person name="Cruz J."/>
            <person name="Talla E."/>
            <person name="Marck C."/>
            <person name="Goffeau A."/>
            <person name="Barbe V."/>
            <person name="Baret P."/>
            <person name="Baronian K."/>
            <person name="Beier S."/>
            <person name="Bleykasten C."/>
            <person name="Bode R."/>
            <person name="Casaregola S."/>
            <person name="Despons L."/>
            <person name="Fairhead C."/>
            <person name="Giersberg M."/>
            <person name="Gierski P."/>
            <person name="Hahnel U."/>
            <person name="Hartmann A."/>
            <person name="Jankowska D."/>
            <person name="Jubin C."/>
            <person name="Jung P."/>
            <person name="Lafontaine I."/>
            <person name="Leh-Louis V."/>
            <person name="Lemaire M."/>
            <person name="Marcet-Houben M."/>
            <person name="Mascher M."/>
            <person name="Morel G."/>
            <person name="Richard G.-F."/>
            <person name="Riechen J."/>
            <person name="Sacerdot C."/>
            <person name="Sarkar A."/>
            <person name="Savel G."/>
            <person name="Schacherer J."/>
            <person name="Sherman D."/>
            <person name="Straub M.-L."/>
            <person name="Stein N."/>
            <person name="Thierry A."/>
            <person name="Trautwein-Schult A."/>
            <person name="Westhof E."/>
            <person name="Worch S."/>
            <person name="Dujon B."/>
            <person name="Souciet J.-L."/>
            <person name="Wincker P."/>
            <person name="Scholz U."/>
            <person name="Neuveglise N."/>
        </authorList>
    </citation>
    <scope>NUCLEOTIDE SEQUENCE</scope>
    <source>
        <strain evidence="2">LS3</strain>
    </source>
</reference>
<dbReference type="Pfam" id="PF15159">
    <property type="entry name" value="PIG-Y"/>
    <property type="match status" value="1"/>
</dbReference>
<dbReference type="InterPro" id="IPR029164">
    <property type="entry name" value="PIG-Y"/>
</dbReference>
<keyword evidence="1" id="KW-1133">Transmembrane helix</keyword>
<dbReference type="AlphaFoldDB" id="A0A060T9D0"/>
<evidence type="ECO:0000256" key="1">
    <source>
        <dbReference type="SAM" id="Phobius"/>
    </source>
</evidence>
<dbReference type="PANTHER" id="PTHR39400:SF1">
    <property type="entry name" value="PIG-P DOMAIN-CONTAINING PROTEIN"/>
    <property type="match status" value="1"/>
</dbReference>
<proteinExistence type="predicted"/>
<dbReference type="PANTHER" id="PTHR39400">
    <property type="entry name" value="YALI0E29227P"/>
    <property type="match status" value="1"/>
</dbReference>
<reference evidence="2" key="1">
    <citation type="submission" date="2014-02" db="EMBL/GenBank/DDBJ databases">
        <authorList>
            <person name="Genoscope - CEA"/>
        </authorList>
    </citation>
    <scope>NUCLEOTIDE SEQUENCE</scope>
    <source>
        <strain evidence="2">LS3</strain>
    </source>
</reference>
<organism evidence="2">
    <name type="scientific">Blastobotrys adeninivorans</name>
    <name type="common">Yeast</name>
    <name type="synonym">Arxula adeninivorans</name>
    <dbReference type="NCBI Taxonomy" id="409370"/>
    <lineage>
        <taxon>Eukaryota</taxon>
        <taxon>Fungi</taxon>
        <taxon>Dikarya</taxon>
        <taxon>Ascomycota</taxon>
        <taxon>Saccharomycotina</taxon>
        <taxon>Dipodascomycetes</taxon>
        <taxon>Dipodascales</taxon>
        <taxon>Trichomonascaceae</taxon>
        <taxon>Blastobotrys</taxon>
    </lineage>
</organism>
<dbReference type="EMBL" id="HG937693">
    <property type="protein sequence ID" value="CDP35507.1"/>
    <property type="molecule type" value="Genomic_DNA"/>
</dbReference>
<evidence type="ECO:0000313" key="2">
    <source>
        <dbReference type="EMBL" id="CDP35507.1"/>
    </source>
</evidence>
<protein>
    <submittedName>
        <fullName evidence="2">ARAD1C37158p</fullName>
    </submittedName>
</protein>